<evidence type="ECO:0000256" key="12">
    <source>
        <dbReference type="SAM" id="Phobius"/>
    </source>
</evidence>
<evidence type="ECO:0000256" key="10">
    <source>
        <dbReference type="ARBA" id="ARBA00023286"/>
    </source>
</evidence>
<keyword evidence="3" id="KW-1003">Cell membrane</keyword>
<keyword evidence="10" id="KW-1071">Ligand-gated ion channel</keyword>
<proteinExistence type="predicted"/>
<evidence type="ECO:0000256" key="8">
    <source>
        <dbReference type="ARBA" id="ARBA00023170"/>
    </source>
</evidence>
<reference evidence="14 15" key="1">
    <citation type="submission" date="2021-06" db="EMBL/GenBank/DDBJ databases">
        <title>Caerostris darwini draft genome.</title>
        <authorList>
            <person name="Kono N."/>
            <person name="Arakawa K."/>
        </authorList>
    </citation>
    <scope>NUCLEOTIDE SEQUENCE [LARGE SCALE GENOMIC DNA]</scope>
</reference>
<keyword evidence="5 12" id="KW-1133">Transmembrane helix</keyword>
<protein>
    <submittedName>
        <fullName evidence="14">Lig_chan-Glu_bd domain-containing protein</fullName>
    </submittedName>
</protein>
<evidence type="ECO:0000313" key="15">
    <source>
        <dbReference type="Proteomes" id="UP001054837"/>
    </source>
</evidence>
<evidence type="ECO:0000256" key="3">
    <source>
        <dbReference type="ARBA" id="ARBA00022475"/>
    </source>
</evidence>
<feature type="domain" description="Ionotropic glutamate receptor L-glutamate and glycine-binding" evidence="13">
    <location>
        <begin position="16"/>
        <end position="78"/>
    </location>
</feature>
<dbReference type="PANTHER" id="PTHR42643">
    <property type="entry name" value="IONOTROPIC RECEPTOR 20A-RELATED"/>
    <property type="match status" value="1"/>
</dbReference>
<evidence type="ECO:0000313" key="14">
    <source>
        <dbReference type="EMBL" id="GIY77913.1"/>
    </source>
</evidence>
<dbReference type="InterPro" id="IPR019594">
    <property type="entry name" value="Glu/Gly-bd"/>
</dbReference>
<dbReference type="PANTHER" id="PTHR42643:SF24">
    <property type="entry name" value="IONOTROPIC RECEPTOR 60A"/>
    <property type="match status" value="1"/>
</dbReference>
<dbReference type="GO" id="GO:0015276">
    <property type="term" value="F:ligand-gated monoatomic ion channel activity"/>
    <property type="evidence" value="ECO:0007669"/>
    <property type="project" value="InterPro"/>
</dbReference>
<keyword evidence="6" id="KW-0406">Ion transport</keyword>
<evidence type="ECO:0000259" key="13">
    <source>
        <dbReference type="SMART" id="SM00918"/>
    </source>
</evidence>
<keyword evidence="9" id="KW-0325">Glycoprotein</keyword>
<dbReference type="Pfam" id="PF10613">
    <property type="entry name" value="Lig_chan-Glu_bd"/>
    <property type="match status" value="1"/>
</dbReference>
<sequence length="403" mass="45899">MDFPNFLRIAVVPLRYAVELDFDEKSRPSLSGGLEANIINLLSTTLGFEYEIFPAKDKEWGRLRDNGTWSGVIGMVYRNESDIGLGYLSVTTNRSEVVDFIPYSTEENTFATRLPPFLSPVTEYTYPFEKEVWVAFAFAIFFTPIVFKVITSNNVSIPSLAAEMIGCLLRQNLNIPIKKARDMFLMGSWLIFASILSFCYVGVLLSSVSVPLREKGIRTIRKLSEGVSDGKFKCFANRGSVGIALLKDSFDKDLQMIGKHIIEKNWISEDKTLKFPKTIEKSVALLGPRTFFRLEYGEKPFTTKYIFEESVSFSNVGIAVNKNFCCKERLNMVIKRFVETGIIKKLYNNILFETQHGLELEDDLSSSYTAMNFDDFKDEFLLLGIGYVLSFFTLFFEIIHPLP</sequence>
<evidence type="ECO:0000256" key="9">
    <source>
        <dbReference type="ARBA" id="ARBA00023180"/>
    </source>
</evidence>
<accession>A0AAV4W8G8</accession>
<keyword evidence="2" id="KW-0813">Transport</keyword>
<name>A0AAV4W8G8_9ARAC</name>
<gene>
    <name evidence="14" type="primary">AVEN_226767_1</name>
    <name evidence="14" type="ORF">CDAR_572761</name>
</gene>
<dbReference type="SUPFAM" id="SSF53850">
    <property type="entry name" value="Periplasmic binding protein-like II"/>
    <property type="match status" value="1"/>
</dbReference>
<dbReference type="GO" id="GO:0005886">
    <property type="term" value="C:plasma membrane"/>
    <property type="evidence" value="ECO:0007669"/>
    <property type="project" value="UniProtKB-SubCell"/>
</dbReference>
<dbReference type="Gene3D" id="3.40.190.10">
    <property type="entry name" value="Periplasmic binding protein-like II"/>
    <property type="match status" value="1"/>
</dbReference>
<evidence type="ECO:0000256" key="11">
    <source>
        <dbReference type="ARBA" id="ARBA00023303"/>
    </source>
</evidence>
<dbReference type="InterPro" id="IPR052192">
    <property type="entry name" value="Insect_Ionotropic_Sensory_Rcpt"/>
</dbReference>
<dbReference type="Proteomes" id="UP001054837">
    <property type="component" value="Unassembled WGS sequence"/>
</dbReference>
<evidence type="ECO:0000256" key="6">
    <source>
        <dbReference type="ARBA" id="ARBA00023065"/>
    </source>
</evidence>
<feature type="transmembrane region" description="Helical" evidence="12">
    <location>
        <begin position="189"/>
        <end position="212"/>
    </location>
</feature>
<dbReference type="AlphaFoldDB" id="A0AAV4W8G8"/>
<comment type="caution">
    <text evidence="14">The sequence shown here is derived from an EMBL/GenBank/DDBJ whole genome shotgun (WGS) entry which is preliminary data.</text>
</comment>
<evidence type="ECO:0000256" key="2">
    <source>
        <dbReference type="ARBA" id="ARBA00022448"/>
    </source>
</evidence>
<evidence type="ECO:0000256" key="5">
    <source>
        <dbReference type="ARBA" id="ARBA00022989"/>
    </source>
</evidence>
<keyword evidence="11" id="KW-0407">Ion channel</keyword>
<keyword evidence="4 12" id="KW-0812">Transmembrane</keyword>
<comment type="subcellular location">
    <subcellularLocation>
        <location evidence="1">Cell membrane</location>
        <topology evidence="1">Multi-pass membrane protein</topology>
    </subcellularLocation>
</comment>
<evidence type="ECO:0000256" key="4">
    <source>
        <dbReference type="ARBA" id="ARBA00022692"/>
    </source>
</evidence>
<organism evidence="14 15">
    <name type="scientific">Caerostris darwini</name>
    <dbReference type="NCBI Taxonomy" id="1538125"/>
    <lineage>
        <taxon>Eukaryota</taxon>
        <taxon>Metazoa</taxon>
        <taxon>Ecdysozoa</taxon>
        <taxon>Arthropoda</taxon>
        <taxon>Chelicerata</taxon>
        <taxon>Arachnida</taxon>
        <taxon>Araneae</taxon>
        <taxon>Araneomorphae</taxon>
        <taxon>Entelegynae</taxon>
        <taxon>Araneoidea</taxon>
        <taxon>Araneidae</taxon>
        <taxon>Caerostris</taxon>
    </lineage>
</organism>
<dbReference type="EMBL" id="BPLQ01014198">
    <property type="protein sequence ID" value="GIY77913.1"/>
    <property type="molecule type" value="Genomic_DNA"/>
</dbReference>
<keyword evidence="15" id="KW-1185">Reference proteome</keyword>
<feature type="transmembrane region" description="Helical" evidence="12">
    <location>
        <begin position="132"/>
        <end position="150"/>
    </location>
</feature>
<dbReference type="Gene3D" id="1.10.287.70">
    <property type="match status" value="1"/>
</dbReference>
<feature type="transmembrane region" description="Helical" evidence="12">
    <location>
        <begin position="380"/>
        <end position="399"/>
    </location>
</feature>
<keyword evidence="8" id="KW-0675">Receptor</keyword>
<evidence type="ECO:0000256" key="1">
    <source>
        <dbReference type="ARBA" id="ARBA00004651"/>
    </source>
</evidence>
<evidence type="ECO:0000256" key="7">
    <source>
        <dbReference type="ARBA" id="ARBA00023136"/>
    </source>
</evidence>
<dbReference type="SMART" id="SM00918">
    <property type="entry name" value="Lig_chan-Glu_bd"/>
    <property type="match status" value="1"/>
</dbReference>
<keyword evidence="7 12" id="KW-0472">Membrane</keyword>